<dbReference type="Proteomes" id="UP000663865">
    <property type="component" value="Unassembled WGS sequence"/>
</dbReference>
<dbReference type="Proteomes" id="UP000663825">
    <property type="component" value="Unassembled WGS sequence"/>
</dbReference>
<feature type="transmembrane region" description="Helical" evidence="7">
    <location>
        <begin position="453"/>
        <end position="472"/>
    </location>
</feature>
<dbReference type="Proteomes" id="UP000663838">
    <property type="component" value="Unassembled WGS sequence"/>
</dbReference>
<dbReference type="Proteomes" id="UP000663862">
    <property type="component" value="Unassembled WGS sequence"/>
</dbReference>
<feature type="transmembrane region" description="Helical" evidence="7">
    <location>
        <begin position="391"/>
        <end position="414"/>
    </location>
</feature>
<comment type="caution">
    <text evidence="11">The sequence shown here is derived from an EMBL/GenBank/DDBJ whole genome shotgun (WGS) entry which is preliminary data.</text>
</comment>
<evidence type="ECO:0000256" key="2">
    <source>
        <dbReference type="ARBA" id="ARBA00006939"/>
    </source>
</evidence>
<dbReference type="GO" id="GO:0005886">
    <property type="term" value="C:plasma membrane"/>
    <property type="evidence" value="ECO:0007669"/>
    <property type="project" value="TreeGrafter"/>
</dbReference>
<feature type="region of interest" description="Disordered" evidence="6">
    <location>
        <begin position="299"/>
        <end position="318"/>
    </location>
</feature>
<feature type="transmembrane region" description="Helical" evidence="7">
    <location>
        <begin position="146"/>
        <end position="168"/>
    </location>
</feature>
<evidence type="ECO:0000256" key="6">
    <source>
        <dbReference type="SAM" id="MobiDB-lite"/>
    </source>
</evidence>
<evidence type="ECO:0000313" key="17">
    <source>
        <dbReference type="Proteomes" id="UP000663873"/>
    </source>
</evidence>
<feature type="transmembrane region" description="Helical" evidence="7">
    <location>
        <begin position="202"/>
        <end position="222"/>
    </location>
</feature>
<dbReference type="GO" id="GO:0030003">
    <property type="term" value="P:intracellular monoatomic cation homeostasis"/>
    <property type="evidence" value="ECO:0007669"/>
    <property type="project" value="TreeGrafter"/>
</dbReference>
<evidence type="ECO:0000313" key="15">
    <source>
        <dbReference type="EMBL" id="CAF4718204.1"/>
    </source>
</evidence>
<keyword evidence="4 7" id="KW-1133">Transmembrane helix</keyword>
<feature type="compositionally biased region" description="Basic and acidic residues" evidence="6">
    <location>
        <begin position="301"/>
        <end position="318"/>
    </location>
</feature>
<evidence type="ECO:0000256" key="7">
    <source>
        <dbReference type="SAM" id="Phobius"/>
    </source>
</evidence>
<dbReference type="InterPro" id="IPR003689">
    <property type="entry name" value="ZIP"/>
</dbReference>
<dbReference type="EMBL" id="CAJNYU010004477">
    <property type="protein sequence ID" value="CAF3758839.1"/>
    <property type="molecule type" value="Genomic_DNA"/>
</dbReference>
<dbReference type="EMBL" id="CAJOBQ010001310">
    <property type="protein sequence ID" value="CAF4476062.1"/>
    <property type="molecule type" value="Genomic_DNA"/>
</dbReference>
<evidence type="ECO:0000256" key="8">
    <source>
        <dbReference type="SAM" id="SignalP"/>
    </source>
</evidence>
<evidence type="ECO:0008006" key="18">
    <source>
        <dbReference type="Google" id="ProtNLM"/>
    </source>
</evidence>
<comment type="similarity">
    <text evidence="2">Belongs to the ZIP transporter (TC 2.A.5) family.</text>
</comment>
<dbReference type="EMBL" id="CAJNYV010004357">
    <property type="protein sequence ID" value="CAF3668215.1"/>
    <property type="molecule type" value="Genomic_DNA"/>
</dbReference>
<keyword evidence="17" id="KW-1185">Reference proteome</keyword>
<dbReference type="Pfam" id="PF02535">
    <property type="entry name" value="Zip"/>
    <property type="match status" value="1"/>
</dbReference>
<evidence type="ECO:0000256" key="3">
    <source>
        <dbReference type="ARBA" id="ARBA00022692"/>
    </source>
</evidence>
<dbReference type="AlphaFoldDB" id="A0A818YMV6"/>
<evidence type="ECO:0000313" key="11">
    <source>
        <dbReference type="EMBL" id="CAF3758839.1"/>
    </source>
</evidence>
<reference evidence="11" key="1">
    <citation type="submission" date="2021-02" db="EMBL/GenBank/DDBJ databases">
        <authorList>
            <person name="Nowell W R."/>
        </authorList>
    </citation>
    <scope>NUCLEOTIDE SEQUENCE</scope>
</reference>
<dbReference type="EMBL" id="CAJOBS010001326">
    <property type="protein sequence ID" value="CAF4718204.1"/>
    <property type="molecule type" value="Genomic_DNA"/>
</dbReference>
<feature type="transmembrane region" description="Helical" evidence="7">
    <location>
        <begin position="420"/>
        <end position="441"/>
    </location>
</feature>
<evidence type="ECO:0000256" key="1">
    <source>
        <dbReference type="ARBA" id="ARBA00004141"/>
    </source>
</evidence>
<dbReference type="GO" id="GO:0071578">
    <property type="term" value="P:zinc ion import across plasma membrane"/>
    <property type="evidence" value="ECO:0007669"/>
    <property type="project" value="TreeGrafter"/>
</dbReference>
<sequence length="481" mass="52953">MRTSMLLNLILLTILSVAPSGAEEDASCISHETTYAFCIINNTTDTSTTSETNDTNSTTQAATAAESILTIVSKTFTVEDLLDVCQAHFLKDTLVKPVCPEDTMTNQPPSPAQRFGFGFLAVLVISVLSLGGLLVFPFIYRIAFQYILTTFTALAVGTLFGDTMFHLIPYALGLHSHSGASGHAHGSTEGSSSLVSIYQWRMLTAVMVLYAFFLLEVLLHWISHFRNGGNSVHSHSHAHSHTIQVNEKTKGDQMTDHTTVNIDENLAHDHHSHNHVHHHNYNERDPTLACATKNCVHHSHMHQESKEKNKSSGKKIEQDIGSKVTRVTGWMIILGDGIHNFADGLAMGAAFSESLMLGLTTTFAIGCHELPHEFGDYAVLIKSGFSHWRALFWNFISATTAFVGFFVGAAVSTSESVRQWIFAVTIGMFLYIALVDLLPTLLTDTNFKCRRFICVNIGFLIGIAIMFLLAIFEDKLIELGS</sequence>
<dbReference type="InterPro" id="IPR050799">
    <property type="entry name" value="ZIP_Transporter"/>
</dbReference>
<dbReference type="Proteomes" id="UP000663869">
    <property type="component" value="Unassembled WGS sequence"/>
</dbReference>
<comment type="subcellular location">
    <subcellularLocation>
        <location evidence="1">Membrane</location>
        <topology evidence="1">Multi-pass membrane protein</topology>
    </subcellularLocation>
</comment>
<proteinExistence type="inferred from homology"/>
<evidence type="ECO:0000313" key="9">
    <source>
        <dbReference type="EMBL" id="CAF3361999.1"/>
    </source>
</evidence>
<evidence type="ECO:0000313" key="13">
    <source>
        <dbReference type="EMBL" id="CAF4397362.1"/>
    </source>
</evidence>
<gene>
    <name evidence="11" type="ORF">FME351_LOCUS31277</name>
    <name evidence="12" type="ORF">HFQ381_LOCUS14168</name>
    <name evidence="10" type="ORF">KIK155_LOCUS24489</name>
    <name evidence="9" type="ORF">TIS948_LOCUS24262</name>
    <name evidence="15" type="ORF">TOA249_LOCUS18096</name>
    <name evidence="14" type="ORF">TSG867_LOCUS19062</name>
    <name evidence="13" type="ORF">UJA718_LOCUS18856</name>
</gene>
<dbReference type="EMBL" id="CAJOBP010003270">
    <property type="protein sequence ID" value="CAF4397362.1"/>
    <property type="molecule type" value="Genomic_DNA"/>
</dbReference>
<keyword evidence="3 7" id="KW-0812">Transmembrane</keyword>
<dbReference type="GO" id="GO:0005385">
    <property type="term" value="F:zinc ion transmembrane transporter activity"/>
    <property type="evidence" value="ECO:0007669"/>
    <property type="project" value="TreeGrafter"/>
</dbReference>
<evidence type="ECO:0000256" key="4">
    <source>
        <dbReference type="ARBA" id="ARBA00022989"/>
    </source>
</evidence>
<keyword evidence="8" id="KW-0732">Signal</keyword>
<dbReference type="Proteomes" id="UP000663873">
    <property type="component" value="Unassembled WGS sequence"/>
</dbReference>
<evidence type="ECO:0000313" key="16">
    <source>
        <dbReference type="Proteomes" id="UP000663869"/>
    </source>
</evidence>
<dbReference type="EMBL" id="CAJOBO010000916">
    <property type="protein sequence ID" value="CAF4310981.1"/>
    <property type="molecule type" value="Genomic_DNA"/>
</dbReference>
<dbReference type="EMBL" id="CAJNXB010004174">
    <property type="protein sequence ID" value="CAF3361999.1"/>
    <property type="molecule type" value="Genomic_DNA"/>
</dbReference>
<organism evidence="11 16">
    <name type="scientific">Rotaria socialis</name>
    <dbReference type="NCBI Taxonomy" id="392032"/>
    <lineage>
        <taxon>Eukaryota</taxon>
        <taxon>Metazoa</taxon>
        <taxon>Spiralia</taxon>
        <taxon>Gnathifera</taxon>
        <taxon>Rotifera</taxon>
        <taxon>Eurotatoria</taxon>
        <taxon>Bdelloidea</taxon>
        <taxon>Philodinida</taxon>
        <taxon>Philodinidae</taxon>
        <taxon>Rotaria</taxon>
    </lineage>
</organism>
<dbReference type="OrthoDB" id="200954at2759"/>
<evidence type="ECO:0000313" key="10">
    <source>
        <dbReference type="EMBL" id="CAF3668215.1"/>
    </source>
</evidence>
<dbReference type="PANTHER" id="PTHR12191">
    <property type="entry name" value="SOLUTE CARRIER FAMILY 39"/>
    <property type="match status" value="1"/>
</dbReference>
<name>A0A818YMV6_9BILA</name>
<feature type="chain" id="PRO_5036415163" description="Zinc transporter ZIP4" evidence="8">
    <location>
        <begin position="23"/>
        <end position="481"/>
    </location>
</feature>
<feature type="transmembrane region" description="Helical" evidence="7">
    <location>
        <begin position="115"/>
        <end position="139"/>
    </location>
</feature>
<evidence type="ECO:0000256" key="5">
    <source>
        <dbReference type="ARBA" id="ARBA00023136"/>
    </source>
</evidence>
<evidence type="ECO:0000313" key="12">
    <source>
        <dbReference type="EMBL" id="CAF4310981.1"/>
    </source>
</evidence>
<dbReference type="GO" id="GO:0140410">
    <property type="term" value="F:monoatomic cation:bicarbonate symporter activity"/>
    <property type="evidence" value="ECO:0007669"/>
    <property type="project" value="TreeGrafter"/>
</dbReference>
<protein>
    <recommendedName>
        <fullName evidence="18">Zinc transporter ZIP4</fullName>
    </recommendedName>
</protein>
<accession>A0A818YMV6</accession>
<feature type="signal peptide" evidence="8">
    <location>
        <begin position="1"/>
        <end position="22"/>
    </location>
</feature>
<dbReference type="PANTHER" id="PTHR12191:SF37">
    <property type="entry name" value="ZINC TRANSPORTER FOI"/>
    <property type="match status" value="1"/>
</dbReference>
<dbReference type="Proteomes" id="UP000663851">
    <property type="component" value="Unassembled WGS sequence"/>
</dbReference>
<keyword evidence="5 7" id="KW-0472">Membrane</keyword>
<evidence type="ECO:0000313" key="14">
    <source>
        <dbReference type="EMBL" id="CAF4476062.1"/>
    </source>
</evidence>